<evidence type="ECO:0000256" key="2">
    <source>
        <dbReference type="SAM" id="Phobius"/>
    </source>
</evidence>
<dbReference type="EMBL" id="QUSZ01005828">
    <property type="protein sequence ID" value="RHY08075.1"/>
    <property type="molecule type" value="Genomic_DNA"/>
</dbReference>
<dbReference type="EMBL" id="KI913144">
    <property type="protein sequence ID" value="ETV74538.1"/>
    <property type="molecule type" value="Genomic_DNA"/>
</dbReference>
<dbReference type="EMBL" id="QUTA01002408">
    <property type="protein sequence ID" value="RHY27242.1"/>
    <property type="molecule type" value="Genomic_DNA"/>
</dbReference>
<evidence type="ECO:0000313" key="18">
    <source>
        <dbReference type="Proteomes" id="UP000266239"/>
    </source>
</evidence>
<evidence type="ECO:0000313" key="19">
    <source>
        <dbReference type="Proteomes" id="UP000266643"/>
    </source>
</evidence>
<dbReference type="Proteomes" id="UP000283543">
    <property type="component" value="Unassembled WGS sequence"/>
</dbReference>
<dbReference type="Proteomes" id="UP000284702">
    <property type="component" value="Unassembled WGS sequence"/>
</dbReference>
<dbReference type="OrthoDB" id="161138at2759"/>
<proteinExistence type="predicted"/>
<dbReference type="EMBL" id="QUTD01003226">
    <property type="protein sequence ID" value="RHY73637.1"/>
    <property type="molecule type" value="Genomic_DNA"/>
</dbReference>
<dbReference type="Proteomes" id="UP000286510">
    <property type="component" value="Unassembled WGS sequence"/>
</dbReference>
<evidence type="ECO:0000313" key="11">
    <source>
        <dbReference type="EMBL" id="RHZ07695.1"/>
    </source>
</evidence>
<evidence type="ECO:0000313" key="25">
    <source>
        <dbReference type="Proteomes" id="UP000469452"/>
    </source>
</evidence>
<evidence type="ECO:0000256" key="1">
    <source>
        <dbReference type="SAM" id="MobiDB-lite"/>
    </source>
</evidence>
<evidence type="ECO:0000313" key="23">
    <source>
        <dbReference type="Proteomes" id="UP000285712"/>
    </source>
</evidence>
<dbReference type="EMBL" id="QUTB01010482">
    <property type="protein sequence ID" value="RHY39602.1"/>
    <property type="molecule type" value="Genomic_DNA"/>
</dbReference>
<keyword evidence="2" id="KW-0812">Transmembrane</keyword>
<dbReference type="Proteomes" id="UP000266196">
    <property type="component" value="Unassembled WGS sequence"/>
</dbReference>
<feature type="region of interest" description="Disordered" evidence="1">
    <location>
        <begin position="27"/>
        <end position="60"/>
    </location>
</feature>
<dbReference type="Proteomes" id="UP000285430">
    <property type="component" value="Unassembled WGS sequence"/>
</dbReference>
<keyword evidence="2" id="KW-0472">Membrane</keyword>
<name>W4G6H6_APHAT</name>
<evidence type="ECO:0000313" key="22">
    <source>
        <dbReference type="Proteomes" id="UP000285430"/>
    </source>
</evidence>
<dbReference type="EMBL" id="QUTC01000350">
    <property type="protein sequence ID" value="RHY78580.1"/>
    <property type="molecule type" value="Genomic_DNA"/>
</dbReference>
<dbReference type="EMBL" id="VJMI01013599">
    <property type="protein sequence ID" value="KAF0747379.1"/>
    <property type="molecule type" value="Genomic_DNA"/>
</dbReference>
<dbReference type="Proteomes" id="UP000266239">
    <property type="component" value="Unassembled WGS sequence"/>
</dbReference>
<dbReference type="EMBL" id="QUTH01002973">
    <property type="protein sequence ID" value="RHZ22634.1"/>
    <property type="molecule type" value="Genomic_DNA"/>
</dbReference>
<dbReference type="GeneID" id="20813052"/>
<evidence type="ECO:0000313" key="4">
    <source>
        <dbReference type="EMBL" id="KAF0747379.1"/>
    </source>
</evidence>
<protein>
    <submittedName>
        <fullName evidence="3">Uncharacterized protein</fullName>
    </submittedName>
</protein>
<dbReference type="EMBL" id="MZMZ02006046">
    <property type="protein sequence ID" value="RQM10897.1"/>
    <property type="molecule type" value="Genomic_DNA"/>
</dbReference>
<evidence type="ECO:0000313" key="8">
    <source>
        <dbReference type="EMBL" id="RHY73637.1"/>
    </source>
</evidence>
<keyword evidence="21" id="KW-1185">Reference proteome</keyword>
<evidence type="ECO:0000313" key="24">
    <source>
        <dbReference type="Proteomes" id="UP000286510"/>
    </source>
</evidence>
<dbReference type="Proteomes" id="UP000266643">
    <property type="component" value="Unassembled WGS sequence"/>
</dbReference>
<reference evidence="14 21" key="2">
    <citation type="submission" date="2018-07" db="EMBL/GenBank/DDBJ databases">
        <title>Annotation of Aphanomyces astaci genome assembly.</title>
        <authorList>
            <person name="Studholme D.J."/>
        </authorList>
    </citation>
    <scope>NUCLEOTIDE SEQUENCE [LARGE SCALE GENOMIC DNA]</scope>
    <source>
        <strain evidence="14">Pc</strain>
    </source>
</reference>
<evidence type="ECO:0000313" key="10">
    <source>
        <dbReference type="EMBL" id="RHY94870.1"/>
    </source>
</evidence>
<feature type="transmembrane region" description="Helical" evidence="2">
    <location>
        <begin position="96"/>
        <end position="115"/>
    </location>
</feature>
<evidence type="ECO:0000313" key="5">
    <source>
        <dbReference type="EMBL" id="RHY08075.1"/>
    </source>
</evidence>
<evidence type="ECO:0000313" key="14">
    <source>
        <dbReference type="EMBL" id="RQM10897.1"/>
    </source>
</evidence>
<gene>
    <name evidence="4" type="ORF">AaE_007751</name>
    <name evidence="14" type="ORF">B5M09_012264</name>
    <name evidence="6" type="ORF">DYB25_013225</name>
    <name evidence="13" type="ORF">DYB26_006117</name>
    <name evidence="8" type="ORF">DYB30_013612</name>
    <name evidence="11" type="ORF">DYB31_006626</name>
    <name evidence="7" type="ORF">DYB34_013217</name>
    <name evidence="10" type="ORF">DYB35_013571</name>
    <name evidence="5" type="ORF">DYB36_001312</name>
    <name evidence="12" type="ORF">DYB37_003611</name>
    <name evidence="9" type="ORF">DYB38_008228</name>
    <name evidence="3" type="ORF">H257_11056</name>
</gene>
<dbReference type="EMBL" id="QUTG01002750">
    <property type="protein sequence ID" value="RHY94870.1"/>
    <property type="molecule type" value="Genomic_DNA"/>
</dbReference>
<evidence type="ECO:0000313" key="16">
    <source>
        <dbReference type="Proteomes" id="UP000265716"/>
    </source>
</evidence>
<dbReference type="Proteomes" id="UP000265427">
    <property type="component" value="Unassembled WGS sequence"/>
</dbReference>
<evidence type="ECO:0000313" key="20">
    <source>
        <dbReference type="Proteomes" id="UP000283543"/>
    </source>
</evidence>
<reference evidence="15 16" key="3">
    <citation type="submission" date="2018-08" db="EMBL/GenBank/DDBJ databases">
        <title>Aphanomyces genome sequencing and annotation.</title>
        <authorList>
            <person name="Minardi D."/>
            <person name="Oidtmann B."/>
            <person name="Van Der Giezen M."/>
            <person name="Studholme D.J."/>
        </authorList>
    </citation>
    <scope>NUCLEOTIDE SEQUENCE [LARGE SCALE GENOMIC DNA]</scope>
    <source>
        <strain evidence="11 17">197901</strain>
        <strain evidence="8 19">D2</strain>
        <strain evidence="12 22">Da</strain>
        <strain evidence="13 24">FDL457</strain>
        <strain evidence="5 15">Kv</strain>
        <strain evidence="9 16">SA</strain>
        <strain evidence="7 20">Si</strain>
        <strain evidence="10 23">Sv</strain>
        <strain evidence="6 18">Yx</strain>
    </source>
</reference>
<accession>W4G6H6</accession>
<evidence type="ECO:0000313" key="3">
    <source>
        <dbReference type="EMBL" id="ETV74538.1"/>
    </source>
</evidence>
<dbReference type="RefSeq" id="XP_009836196.1">
    <property type="nucleotide sequence ID" value="XM_009837894.1"/>
</dbReference>
<dbReference type="EMBL" id="QUTF01006750">
    <property type="protein sequence ID" value="RHZ40309.1"/>
    <property type="molecule type" value="Genomic_DNA"/>
</dbReference>
<sequence>MNPLLFLYLNLVRAPQLNAKRLKKEEDERLAREAADPTLAAAESKATKTKSADGEKPQLTSCKKCEVQVLDAEVSANFGLCDKCASNPWALVTPVVVFQLVGIVVALAVFIYRFLNGLPLV</sequence>
<dbReference type="AlphaFoldDB" id="W4G6H6"/>
<evidence type="ECO:0000313" key="15">
    <source>
        <dbReference type="Proteomes" id="UP000265427"/>
    </source>
</evidence>
<dbReference type="Proteomes" id="UP000469452">
    <property type="component" value="Unassembled WGS sequence"/>
</dbReference>
<reference evidence="3" key="1">
    <citation type="submission" date="2013-12" db="EMBL/GenBank/DDBJ databases">
        <title>The Genome Sequence of Aphanomyces astaci APO3.</title>
        <authorList>
            <consortium name="The Broad Institute Genomics Platform"/>
            <person name="Russ C."/>
            <person name="Tyler B."/>
            <person name="van West P."/>
            <person name="Dieguez-Uribeondo J."/>
            <person name="Young S.K."/>
            <person name="Zeng Q."/>
            <person name="Gargeya S."/>
            <person name="Fitzgerald M."/>
            <person name="Abouelleil A."/>
            <person name="Alvarado L."/>
            <person name="Chapman S.B."/>
            <person name="Gainer-Dewar J."/>
            <person name="Goldberg J."/>
            <person name="Griggs A."/>
            <person name="Gujja S."/>
            <person name="Hansen M."/>
            <person name="Howarth C."/>
            <person name="Imamovic A."/>
            <person name="Ireland A."/>
            <person name="Larimer J."/>
            <person name="McCowan C."/>
            <person name="Murphy C."/>
            <person name="Pearson M."/>
            <person name="Poon T.W."/>
            <person name="Priest M."/>
            <person name="Roberts A."/>
            <person name="Saif S."/>
            <person name="Shea T."/>
            <person name="Sykes S."/>
            <person name="Wortman J."/>
            <person name="Nusbaum C."/>
            <person name="Birren B."/>
        </authorList>
    </citation>
    <scope>NUCLEOTIDE SEQUENCE [LARGE SCALE GENOMIC DNA]</scope>
    <source>
        <strain evidence="3">APO3</strain>
    </source>
</reference>
<evidence type="ECO:0000313" key="21">
    <source>
        <dbReference type="Proteomes" id="UP000284702"/>
    </source>
</evidence>
<evidence type="ECO:0000313" key="12">
    <source>
        <dbReference type="EMBL" id="RHZ22634.1"/>
    </source>
</evidence>
<dbReference type="Proteomes" id="UP000265716">
    <property type="component" value="Unassembled WGS sequence"/>
</dbReference>
<dbReference type="EMBL" id="QUTE01012245">
    <property type="protein sequence ID" value="RHZ07695.1"/>
    <property type="molecule type" value="Genomic_DNA"/>
</dbReference>
<dbReference type="Proteomes" id="UP000285712">
    <property type="component" value="Unassembled WGS sequence"/>
</dbReference>
<keyword evidence="2" id="KW-1133">Transmembrane helix</keyword>
<evidence type="ECO:0000313" key="17">
    <source>
        <dbReference type="Proteomes" id="UP000266196"/>
    </source>
</evidence>
<evidence type="ECO:0000313" key="9">
    <source>
        <dbReference type="EMBL" id="RHY78580.1"/>
    </source>
</evidence>
<reference evidence="4 25" key="4">
    <citation type="submission" date="2019-06" db="EMBL/GenBank/DDBJ databases">
        <title>Genomics analysis of Aphanomyces spp. identifies a new class of oomycete effector associated with host adaptation.</title>
        <authorList>
            <person name="Gaulin E."/>
        </authorList>
    </citation>
    <scope>NUCLEOTIDE SEQUENCE [LARGE SCALE GENOMIC DNA]</scope>
    <source>
        <strain evidence="4 25">E</strain>
    </source>
</reference>
<dbReference type="VEuPathDB" id="FungiDB:H257_11056"/>
<evidence type="ECO:0000313" key="7">
    <source>
        <dbReference type="EMBL" id="RHY39602.1"/>
    </source>
</evidence>
<organism evidence="3">
    <name type="scientific">Aphanomyces astaci</name>
    <name type="common">Crayfish plague agent</name>
    <dbReference type="NCBI Taxonomy" id="112090"/>
    <lineage>
        <taxon>Eukaryota</taxon>
        <taxon>Sar</taxon>
        <taxon>Stramenopiles</taxon>
        <taxon>Oomycota</taxon>
        <taxon>Saprolegniomycetes</taxon>
        <taxon>Saprolegniales</taxon>
        <taxon>Verrucalvaceae</taxon>
        <taxon>Aphanomyces</taxon>
    </lineage>
</organism>
<evidence type="ECO:0000313" key="6">
    <source>
        <dbReference type="EMBL" id="RHY27242.1"/>
    </source>
</evidence>
<evidence type="ECO:0000313" key="13">
    <source>
        <dbReference type="EMBL" id="RHZ40309.1"/>
    </source>
</evidence>